<dbReference type="KEGG" id="eaz:JHT90_00950"/>
<sequence>MFNSILIAIDGSKYTRHILELAKPFCALYTEAHLIYVGDIAFTIDPVYDEDEEAISAASDEQRAANQLIQESLEFLRKSDIKVKAHIVTGDPSEQIVQYAEQINAGLIIMGHRQMSKISRLFDPSTCMKVIENAPCPVLIEGLKKD</sequence>
<gene>
    <name evidence="3" type="ORF">JHT90_00950</name>
</gene>
<organism evidence="3 4">
    <name type="scientific">Entomomonas asaccharolytica</name>
    <dbReference type="NCBI Taxonomy" id="2785331"/>
    <lineage>
        <taxon>Bacteria</taxon>
        <taxon>Pseudomonadati</taxon>
        <taxon>Pseudomonadota</taxon>
        <taxon>Gammaproteobacteria</taxon>
        <taxon>Pseudomonadales</taxon>
        <taxon>Pseudomonadaceae</taxon>
        <taxon>Entomomonas</taxon>
    </lineage>
</organism>
<reference evidence="3 4" key="1">
    <citation type="submission" date="2021-01" db="EMBL/GenBank/DDBJ databases">
        <title>Entomomonas sp. F2A isolated from a house cricket (Acheta domesticus).</title>
        <authorList>
            <person name="Spergser J."/>
            <person name="Busse H.-J."/>
        </authorList>
    </citation>
    <scope>NUCLEOTIDE SEQUENCE [LARGE SCALE GENOMIC DNA]</scope>
    <source>
        <strain evidence="3 4">F2A</strain>
    </source>
</reference>
<evidence type="ECO:0000256" key="1">
    <source>
        <dbReference type="ARBA" id="ARBA00008791"/>
    </source>
</evidence>
<evidence type="ECO:0000313" key="3">
    <source>
        <dbReference type="EMBL" id="QQP85862.1"/>
    </source>
</evidence>
<evidence type="ECO:0000259" key="2">
    <source>
        <dbReference type="Pfam" id="PF00582"/>
    </source>
</evidence>
<keyword evidence="4" id="KW-1185">Reference proteome</keyword>
<dbReference type="EMBL" id="CP067393">
    <property type="protein sequence ID" value="QQP85862.1"/>
    <property type="molecule type" value="Genomic_DNA"/>
</dbReference>
<protein>
    <submittedName>
        <fullName evidence="3">Universal stress protein</fullName>
    </submittedName>
</protein>
<dbReference type="CDD" id="cd00293">
    <property type="entry name" value="USP-like"/>
    <property type="match status" value="1"/>
</dbReference>
<dbReference type="SUPFAM" id="SSF52402">
    <property type="entry name" value="Adenine nucleotide alpha hydrolases-like"/>
    <property type="match status" value="1"/>
</dbReference>
<dbReference type="PRINTS" id="PR01438">
    <property type="entry name" value="UNVRSLSTRESS"/>
</dbReference>
<proteinExistence type="inferred from homology"/>
<dbReference type="PANTHER" id="PTHR46268">
    <property type="entry name" value="STRESS RESPONSE PROTEIN NHAX"/>
    <property type="match status" value="1"/>
</dbReference>
<accession>A0A974NGD2</accession>
<dbReference type="InterPro" id="IPR014729">
    <property type="entry name" value="Rossmann-like_a/b/a_fold"/>
</dbReference>
<dbReference type="Pfam" id="PF00582">
    <property type="entry name" value="Usp"/>
    <property type="match status" value="1"/>
</dbReference>
<evidence type="ECO:0000313" key="4">
    <source>
        <dbReference type="Proteomes" id="UP000595278"/>
    </source>
</evidence>
<dbReference type="RefSeq" id="WP_201093007.1">
    <property type="nucleotide sequence ID" value="NZ_CP067393.1"/>
</dbReference>
<dbReference type="Gene3D" id="3.40.50.620">
    <property type="entry name" value="HUPs"/>
    <property type="match status" value="1"/>
</dbReference>
<comment type="similarity">
    <text evidence="1">Belongs to the universal stress protein A family.</text>
</comment>
<dbReference type="PANTHER" id="PTHR46268:SF15">
    <property type="entry name" value="UNIVERSAL STRESS PROTEIN HP_0031"/>
    <property type="match status" value="1"/>
</dbReference>
<dbReference type="InterPro" id="IPR006015">
    <property type="entry name" value="Universal_stress_UspA"/>
</dbReference>
<feature type="domain" description="UspA" evidence="2">
    <location>
        <begin position="1"/>
        <end position="140"/>
    </location>
</feature>
<name>A0A974NGD2_9GAMM</name>
<dbReference type="InterPro" id="IPR006016">
    <property type="entry name" value="UspA"/>
</dbReference>
<dbReference type="Proteomes" id="UP000595278">
    <property type="component" value="Chromosome"/>
</dbReference>
<dbReference type="AlphaFoldDB" id="A0A974NGD2"/>